<organism evidence="14 15">
    <name type="scientific">Orbilia oligospora</name>
    <name type="common">Nematode-trapping fungus</name>
    <name type="synonym">Arthrobotrys oligospora</name>
    <dbReference type="NCBI Taxonomy" id="2813651"/>
    <lineage>
        <taxon>Eukaryota</taxon>
        <taxon>Fungi</taxon>
        <taxon>Dikarya</taxon>
        <taxon>Ascomycota</taxon>
        <taxon>Pezizomycotina</taxon>
        <taxon>Orbiliomycetes</taxon>
        <taxon>Orbiliales</taxon>
        <taxon>Orbiliaceae</taxon>
        <taxon>Orbilia</taxon>
    </lineage>
</organism>
<sequence length="368" mass="40614">MYLDSTALYLYAFRHSIQAFRPNLCSATLCDSGLEFDYSKKGNRPIKYLEIAGSCEDNLFEFKQMSSERLKQEFNSRKKGILGALASGTDASPKGSVDKQIIPIMELLNSHSGTVTTSSCSGRVSVFLEGRKQSSTASASQQERETDVATAGGKGGDGRWLFVTHDNLLDDILQESRDDNAFLDTMFGGIPSEPAATQLIGELSSGTRYVHFKFEPMILHVLTETLEIANRLLTCAISSSFRESGIVSPLKNPIVAIRTMGLAFDAPVGIYDPEKNVIQRFIDPPGLRVLARLTGNRFRENSRRIDSLYKTLLSAMGAPETPLESKTTRAFRKKAEGMDKGRKLAATREARIETDPLEDGISFQEEVM</sequence>
<keyword evidence="6" id="KW-0949">S-adenosyl-L-methionine</keyword>
<feature type="domain" description="tRNA wybutosine-synthesizing protein" evidence="13">
    <location>
        <begin position="77"/>
        <end position="312"/>
    </location>
</feature>
<evidence type="ECO:0000256" key="10">
    <source>
        <dbReference type="ARBA" id="ARBA00058049"/>
    </source>
</evidence>
<evidence type="ECO:0000259" key="13">
    <source>
        <dbReference type="Pfam" id="PF02676"/>
    </source>
</evidence>
<keyword evidence="7" id="KW-0819">tRNA processing</keyword>
<comment type="caution">
    <text evidence="14">The sequence shown here is derived from an EMBL/GenBank/DDBJ whole genome shotgun (WGS) entry which is preliminary data.</text>
</comment>
<gene>
    <name evidence="14" type="ORF">TWF191_006576</name>
</gene>
<evidence type="ECO:0000256" key="11">
    <source>
        <dbReference type="ARBA" id="ARBA00069229"/>
    </source>
</evidence>
<evidence type="ECO:0000256" key="12">
    <source>
        <dbReference type="SAM" id="MobiDB-lite"/>
    </source>
</evidence>
<dbReference type="PANTHER" id="PTHR48418:SF1">
    <property type="entry name" value="TRNA WYBUTOSINE-SYNTHESIZING PROTEIN 3"/>
    <property type="match status" value="1"/>
</dbReference>
<comment type="function">
    <text evidence="10">S-adenosyl-L-methionine-dependent methyltransferase that acts as a component of the wybutosine biosynthesis pathway. Wybutosine is a hyper modified guanosine with a tricyclic base found at the 3'-position adjacent to the anticodon of eukaryotic phenylalanine tRNA. Probably methylates N-4 position of wybutosine-86 to produce wybutosine-72.</text>
</comment>
<dbReference type="Pfam" id="PF02676">
    <property type="entry name" value="TYW3"/>
    <property type="match status" value="1"/>
</dbReference>
<evidence type="ECO:0000256" key="7">
    <source>
        <dbReference type="ARBA" id="ARBA00022694"/>
    </source>
</evidence>
<protein>
    <recommendedName>
        <fullName evidence="11">tRNA wybutosine-synthesizing protein 3</fullName>
        <ecNumber evidence="3">2.1.1.282</ecNumber>
    </recommendedName>
    <alternativeName>
        <fullName evidence="8">tRNA(Phe) 7-((3-amino-3-carboxypropyl)-4-demethylwyosine(37)-N(4))-methyltransferase</fullName>
    </alternativeName>
</protein>
<comment type="similarity">
    <text evidence="2">Belongs to the TYW3 family.</text>
</comment>
<dbReference type="EMBL" id="WIPF01000038">
    <property type="protein sequence ID" value="KAF3222758.1"/>
    <property type="molecule type" value="Genomic_DNA"/>
</dbReference>
<comment type="catalytic activity">
    <reaction evidence="9">
        <text>4-demethyl-7-[(3S)-3-amino-3-carboxypropyl]wyosine(37) in tRNA(Phe) + S-adenosyl-L-methionine = 7-[(3S)-3-amino-3-carboxypropyl]wyosine(37) in tRNA(Phe) + S-adenosyl-L-homocysteine + H(+)</text>
        <dbReference type="Rhea" id="RHEA:36635"/>
        <dbReference type="Rhea" id="RHEA-COMP:10378"/>
        <dbReference type="Rhea" id="RHEA-COMP:10379"/>
        <dbReference type="ChEBI" id="CHEBI:15378"/>
        <dbReference type="ChEBI" id="CHEBI:57856"/>
        <dbReference type="ChEBI" id="CHEBI:59789"/>
        <dbReference type="ChEBI" id="CHEBI:73543"/>
        <dbReference type="ChEBI" id="CHEBI:73550"/>
        <dbReference type="EC" id="2.1.1.282"/>
    </reaction>
</comment>
<comment type="pathway">
    <text evidence="1">tRNA modification; wybutosine-tRNA(Phe) biosynthesis.</text>
</comment>
<evidence type="ECO:0000313" key="14">
    <source>
        <dbReference type="EMBL" id="KAF3222758.1"/>
    </source>
</evidence>
<dbReference type="InterPro" id="IPR003827">
    <property type="entry name" value="tRNA_yW-synthesising"/>
</dbReference>
<evidence type="ECO:0000256" key="2">
    <source>
        <dbReference type="ARBA" id="ARBA00008569"/>
    </source>
</evidence>
<dbReference type="PANTHER" id="PTHR48418">
    <property type="entry name" value="TRNA WYBUTOSINE-SYNTHESIZING PROTEIN 3"/>
    <property type="match status" value="1"/>
</dbReference>
<dbReference type="SUPFAM" id="SSF111278">
    <property type="entry name" value="SSo0622-like"/>
    <property type="match status" value="1"/>
</dbReference>
<evidence type="ECO:0000256" key="6">
    <source>
        <dbReference type="ARBA" id="ARBA00022691"/>
    </source>
</evidence>
<evidence type="ECO:0000256" key="5">
    <source>
        <dbReference type="ARBA" id="ARBA00022679"/>
    </source>
</evidence>
<dbReference type="Gene3D" id="3.30.1960.10">
    <property type="entry name" value="tRNA wybutosine-synthesizing-like"/>
    <property type="match status" value="1"/>
</dbReference>
<proteinExistence type="inferred from homology"/>
<accession>A0A7C8UUH5</accession>
<dbReference type="GO" id="GO:0008168">
    <property type="term" value="F:methyltransferase activity"/>
    <property type="evidence" value="ECO:0007669"/>
    <property type="project" value="UniProtKB-KW"/>
</dbReference>
<reference evidence="14 15" key="1">
    <citation type="submission" date="2019-06" db="EMBL/GenBank/DDBJ databases">
        <authorList>
            <person name="Palmer J.M."/>
        </authorList>
    </citation>
    <scope>NUCLEOTIDE SEQUENCE [LARGE SCALE GENOMIC DNA]</scope>
    <source>
        <strain evidence="14 15">TWF191</strain>
    </source>
</reference>
<dbReference type="InterPro" id="IPR036602">
    <property type="entry name" value="tRNA_yW-synthesising-like_sf"/>
</dbReference>
<dbReference type="AlphaFoldDB" id="A0A7C8UUH5"/>
<name>A0A7C8UUH5_ORBOL</name>
<keyword evidence="4" id="KW-0489">Methyltransferase</keyword>
<evidence type="ECO:0000256" key="1">
    <source>
        <dbReference type="ARBA" id="ARBA00004797"/>
    </source>
</evidence>
<evidence type="ECO:0000256" key="8">
    <source>
        <dbReference type="ARBA" id="ARBA00030554"/>
    </source>
</evidence>
<dbReference type="GO" id="GO:0032259">
    <property type="term" value="P:methylation"/>
    <property type="evidence" value="ECO:0007669"/>
    <property type="project" value="UniProtKB-KW"/>
</dbReference>
<dbReference type="FunFam" id="3.30.1960.10:FF:000003">
    <property type="entry name" value="tRNA methyltransferase"/>
    <property type="match status" value="1"/>
</dbReference>
<evidence type="ECO:0000256" key="9">
    <source>
        <dbReference type="ARBA" id="ARBA00049202"/>
    </source>
</evidence>
<evidence type="ECO:0000256" key="3">
    <source>
        <dbReference type="ARBA" id="ARBA00012750"/>
    </source>
</evidence>
<feature type="region of interest" description="Disordered" evidence="12">
    <location>
        <begin position="133"/>
        <end position="152"/>
    </location>
</feature>
<evidence type="ECO:0000313" key="15">
    <source>
        <dbReference type="Proteomes" id="UP000483672"/>
    </source>
</evidence>
<evidence type="ECO:0000256" key="4">
    <source>
        <dbReference type="ARBA" id="ARBA00022603"/>
    </source>
</evidence>
<dbReference type="Proteomes" id="UP000483672">
    <property type="component" value="Unassembled WGS sequence"/>
</dbReference>
<keyword evidence="5" id="KW-0808">Transferase</keyword>
<dbReference type="EC" id="2.1.1.282" evidence="3"/>
<dbReference type="GO" id="GO:0008033">
    <property type="term" value="P:tRNA processing"/>
    <property type="evidence" value="ECO:0007669"/>
    <property type="project" value="UniProtKB-KW"/>
</dbReference>